<keyword evidence="2" id="KW-1185">Reference proteome</keyword>
<proteinExistence type="predicted"/>
<gene>
    <name evidence="1" type="ORF">KSP39_PZI004299</name>
</gene>
<dbReference type="EMBL" id="JBBWWQ010000003">
    <property type="protein sequence ID" value="KAK8952380.1"/>
    <property type="molecule type" value="Genomic_DNA"/>
</dbReference>
<name>A0AAP0BXG5_9ASPA</name>
<dbReference type="AlphaFoldDB" id="A0AAP0BXG5"/>
<evidence type="ECO:0000313" key="2">
    <source>
        <dbReference type="Proteomes" id="UP001418222"/>
    </source>
</evidence>
<organism evidence="1 2">
    <name type="scientific">Platanthera zijinensis</name>
    <dbReference type="NCBI Taxonomy" id="2320716"/>
    <lineage>
        <taxon>Eukaryota</taxon>
        <taxon>Viridiplantae</taxon>
        <taxon>Streptophyta</taxon>
        <taxon>Embryophyta</taxon>
        <taxon>Tracheophyta</taxon>
        <taxon>Spermatophyta</taxon>
        <taxon>Magnoliopsida</taxon>
        <taxon>Liliopsida</taxon>
        <taxon>Asparagales</taxon>
        <taxon>Orchidaceae</taxon>
        <taxon>Orchidoideae</taxon>
        <taxon>Orchideae</taxon>
        <taxon>Orchidinae</taxon>
        <taxon>Platanthera</taxon>
    </lineage>
</organism>
<comment type="caution">
    <text evidence="1">The sequence shown here is derived from an EMBL/GenBank/DDBJ whole genome shotgun (WGS) entry which is preliminary data.</text>
</comment>
<accession>A0AAP0BXG5</accession>
<reference evidence="1 2" key="1">
    <citation type="journal article" date="2022" name="Nat. Plants">
        <title>Genomes of leafy and leafless Platanthera orchids illuminate the evolution of mycoheterotrophy.</title>
        <authorList>
            <person name="Li M.H."/>
            <person name="Liu K.W."/>
            <person name="Li Z."/>
            <person name="Lu H.C."/>
            <person name="Ye Q.L."/>
            <person name="Zhang D."/>
            <person name="Wang J.Y."/>
            <person name="Li Y.F."/>
            <person name="Zhong Z.M."/>
            <person name="Liu X."/>
            <person name="Yu X."/>
            <person name="Liu D.K."/>
            <person name="Tu X.D."/>
            <person name="Liu B."/>
            <person name="Hao Y."/>
            <person name="Liao X.Y."/>
            <person name="Jiang Y.T."/>
            <person name="Sun W.H."/>
            <person name="Chen J."/>
            <person name="Chen Y.Q."/>
            <person name="Ai Y."/>
            <person name="Zhai J.W."/>
            <person name="Wu S.S."/>
            <person name="Zhou Z."/>
            <person name="Hsiao Y.Y."/>
            <person name="Wu W.L."/>
            <person name="Chen Y.Y."/>
            <person name="Lin Y.F."/>
            <person name="Hsu J.L."/>
            <person name="Li C.Y."/>
            <person name="Wang Z.W."/>
            <person name="Zhao X."/>
            <person name="Zhong W.Y."/>
            <person name="Ma X.K."/>
            <person name="Ma L."/>
            <person name="Huang J."/>
            <person name="Chen G.Z."/>
            <person name="Huang M.Z."/>
            <person name="Huang L."/>
            <person name="Peng D.H."/>
            <person name="Luo Y.B."/>
            <person name="Zou S.Q."/>
            <person name="Chen S.P."/>
            <person name="Lan S."/>
            <person name="Tsai W.C."/>
            <person name="Van de Peer Y."/>
            <person name="Liu Z.J."/>
        </authorList>
    </citation>
    <scope>NUCLEOTIDE SEQUENCE [LARGE SCALE GENOMIC DNA]</scope>
    <source>
        <strain evidence="1">Lor287</strain>
    </source>
</reference>
<sequence>MLLAFFFSRTAFHHYKEVMACTRDCGNQVALQAVPDFGINNVGLVTLDNQNISHSLCKLEEEIKEKHSSPVEDYDKGKHHLTQTQVCESLQGKQQFKDAKFMVAISPKRKNLEGDGNLVRYLSAKIPEVCEEDRCESDYVRSSVEVGTHIILPYLIVTGSGFTNYDFDPFTEVKKVNEMLHDESRSITTIDSCKNYSGECQIAYDRMGGRIWKNDQLLIPHVEKHQCLPIDVVGNVNATRSPA</sequence>
<dbReference type="Proteomes" id="UP001418222">
    <property type="component" value="Unassembled WGS sequence"/>
</dbReference>
<evidence type="ECO:0000313" key="1">
    <source>
        <dbReference type="EMBL" id="KAK8952380.1"/>
    </source>
</evidence>
<protein>
    <submittedName>
        <fullName evidence="1">Uncharacterized protein</fullName>
    </submittedName>
</protein>